<dbReference type="PANTHER" id="PTHR42743:SF11">
    <property type="entry name" value="AMINODEOXYCHORISMATE LYASE"/>
    <property type="match status" value="1"/>
</dbReference>
<dbReference type="PANTHER" id="PTHR42743">
    <property type="entry name" value="AMINO-ACID AMINOTRANSFERASE"/>
    <property type="match status" value="1"/>
</dbReference>
<keyword evidence="13" id="KW-0808">Transferase</keyword>
<evidence type="ECO:0000256" key="6">
    <source>
        <dbReference type="ARBA" id="ARBA00013053"/>
    </source>
</evidence>
<dbReference type="InterPro" id="IPR018300">
    <property type="entry name" value="Aminotrans_IV_CS"/>
</dbReference>
<dbReference type="InterPro" id="IPR050571">
    <property type="entry name" value="Class-IV_PLP-Dep_Aminotrnsfr"/>
</dbReference>
<evidence type="ECO:0000256" key="5">
    <source>
        <dbReference type="ARBA" id="ARBA00009320"/>
    </source>
</evidence>
<evidence type="ECO:0000256" key="12">
    <source>
        <dbReference type="RuleBase" id="RU004516"/>
    </source>
</evidence>
<dbReference type="Proteomes" id="UP000034883">
    <property type="component" value="Chromosome"/>
</dbReference>
<dbReference type="GO" id="GO:0008652">
    <property type="term" value="P:amino acid biosynthetic process"/>
    <property type="evidence" value="ECO:0007669"/>
    <property type="project" value="UniProtKB-ARBA"/>
</dbReference>
<comment type="pathway">
    <text evidence="4">Amino-acid biosynthesis; L-leucine biosynthesis; L-leucine from 3-methyl-2-oxobutanoate: step 4/4.</text>
</comment>
<accession>A0A0F6W488</accession>
<dbReference type="InterPro" id="IPR036038">
    <property type="entry name" value="Aminotransferase-like"/>
</dbReference>
<dbReference type="EMBL" id="CP011125">
    <property type="protein sequence ID" value="AKF06890.1"/>
    <property type="molecule type" value="Genomic_DNA"/>
</dbReference>
<comment type="cofactor">
    <cofactor evidence="1 12">
        <name>pyridoxal 5'-phosphate</name>
        <dbReference type="ChEBI" id="CHEBI:597326"/>
    </cofactor>
</comment>
<dbReference type="RefSeq" id="WP_053234139.1">
    <property type="nucleotide sequence ID" value="NZ_CP011125.1"/>
</dbReference>
<dbReference type="OrthoDB" id="9805628at2"/>
<evidence type="ECO:0000256" key="2">
    <source>
        <dbReference type="ARBA" id="ARBA00004824"/>
    </source>
</evidence>
<dbReference type="AlphaFoldDB" id="A0A0F6W488"/>
<evidence type="ECO:0000256" key="10">
    <source>
        <dbReference type="ARBA" id="ARBA00049229"/>
    </source>
</evidence>
<protein>
    <recommendedName>
        <fullName evidence="6">branched-chain-amino-acid transaminase</fullName>
        <ecNumber evidence="6">2.6.1.42</ecNumber>
    </recommendedName>
</protein>
<dbReference type="Gene3D" id="3.20.10.10">
    <property type="entry name" value="D-amino Acid Aminotransferase, subunit A, domain 2"/>
    <property type="match status" value="1"/>
</dbReference>
<keyword evidence="7 12" id="KW-0663">Pyridoxal phosphate</keyword>
<dbReference type="SUPFAM" id="SSF56752">
    <property type="entry name" value="D-aminoacid aminotransferase-like PLP-dependent enzymes"/>
    <property type="match status" value="1"/>
</dbReference>
<dbReference type="InterPro" id="IPR043132">
    <property type="entry name" value="BCAT-like_C"/>
</dbReference>
<evidence type="ECO:0000256" key="4">
    <source>
        <dbReference type="ARBA" id="ARBA00005072"/>
    </source>
</evidence>
<keyword evidence="14" id="KW-1185">Reference proteome</keyword>
<evidence type="ECO:0000256" key="1">
    <source>
        <dbReference type="ARBA" id="ARBA00001933"/>
    </source>
</evidence>
<evidence type="ECO:0000256" key="9">
    <source>
        <dbReference type="ARBA" id="ARBA00048798"/>
    </source>
</evidence>
<comment type="similarity">
    <text evidence="5 11">Belongs to the class-IV pyridoxal-phosphate-dependent aminotransferase family.</text>
</comment>
<keyword evidence="13" id="KW-0032">Aminotransferase</keyword>
<gene>
    <name evidence="13" type="ORF">DB32_004039</name>
</gene>
<comment type="catalytic activity">
    <reaction evidence="10">
        <text>L-leucine + 2-oxoglutarate = 4-methyl-2-oxopentanoate + L-glutamate</text>
        <dbReference type="Rhea" id="RHEA:18321"/>
        <dbReference type="ChEBI" id="CHEBI:16810"/>
        <dbReference type="ChEBI" id="CHEBI:17865"/>
        <dbReference type="ChEBI" id="CHEBI:29985"/>
        <dbReference type="ChEBI" id="CHEBI:57427"/>
        <dbReference type="EC" id="2.6.1.42"/>
    </reaction>
</comment>
<dbReference type="EC" id="2.6.1.42" evidence="6"/>
<dbReference type="Gene3D" id="3.30.470.10">
    <property type="match status" value="1"/>
</dbReference>
<comment type="catalytic activity">
    <reaction evidence="9">
        <text>L-isoleucine + 2-oxoglutarate = (S)-3-methyl-2-oxopentanoate + L-glutamate</text>
        <dbReference type="Rhea" id="RHEA:24801"/>
        <dbReference type="ChEBI" id="CHEBI:16810"/>
        <dbReference type="ChEBI" id="CHEBI:29985"/>
        <dbReference type="ChEBI" id="CHEBI:35146"/>
        <dbReference type="ChEBI" id="CHEBI:58045"/>
        <dbReference type="EC" id="2.6.1.42"/>
    </reaction>
</comment>
<dbReference type="GO" id="GO:0004084">
    <property type="term" value="F:branched-chain-amino-acid transaminase activity"/>
    <property type="evidence" value="ECO:0007669"/>
    <property type="project" value="UniProtKB-EC"/>
</dbReference>
<dbReference type="STRING" id="927083.DB32_004039"/>
<evidence type="ECO:0000256" key="11">
    <source>
        <dbReference type="RuleBase" id="RU004106"/>
    </source>
</evidence>
<dbReference type="KEGG" id="samy:DB32_004039"/>
<evidence type="ECO:0000256" key="3">
    <source>
        <dbReference type="ARBA" id="ARBA00004931"/>
    </source>
</evidence>
<comment type="catalytic activity">
    <reaction evidence="8">
        <text>L-valine + 2-oxoglutarate = 3-methyl-2-oxobutanoate + L-glutamate</text>
        <dbReference type="Rhea" id="RHEA:24813"/>
        <dbReference type="ChEBI" id="CHEBI:11851"/>
        <dbReference type="ChEBI" id="CHEBI:16810"/>
        <dbReference type="ChEBI" id="CHEBI:29985"/>
        <dbReference type="ChEBI" id="CHEBI:57762"/>
        <dbReference type="EC" id="2.6.1.42"/>
    </reaction>
</comment>
<dbReference type="InterPro" id="IPR001544">
    <property type="entry name" value="Aminotrans_IV"/>
</dbReference>
<dbReference type="PROSITE" id="PS00770">
    <property type="entry name" value="AA_TRANSFER_CLASS_4"/>
    <property type="match status" value="1"/>
</dbReference>
<dbReference type="InterPro" id="IPR043131">
    <property type="entry name" value="BCAT-like_N"/>
</dbReference>
<dbReference type="GO" id="GO:0005829">
    <property type="term" value="C:cytosol"/>
    <property type="evidence" value="ECO:0007669"/>
    <property type="project" value="TreeGrafter"/>
</dbReference>
<dbReference type="Pfam" id="PF01063">
    <property type="entry name" value="Aminotran_4"/>
    <property type="match status" value="1"/>
</dbReference>
<dbReference type="GO" id="GO:0046394">
    <property type="term" value="P:carboxylic acid biosynthetic process"/>
    <property type="evidence" value="ECO:0007669"/>
    <property type="project" value="UniProtKB-ARBA"/>
</dbReference>
<sequence length="289" mass="31056">MPLAITIDGRPSTEADATVSVLDRGFLFGDSVFEVVRTYGGVPFAGREHLERLARSCEGLGIVVPVSLDALEREIADTIARSGEPECYVRIVITRGRGPLNIDPAPAKHPLRVVIAAPLSPWPEGLHTRGVEVATVRVERATDHTRAAGAKVSAYVANMLALSTARERGAYEAMMVGAGGEISEGTTSNVFVVTAGEVRTPPLSMGILGGITRRYVLRAADDLGVPWRETVLFPRDLERADEAFLTSSLREVVPIVGVDGVRIGEGRPGPITARLLERYRELVRAHCDG</sequence>
<reference evidence="13 14" key="1">
    <citation type="submission" date="2015-03" db="EMBL/GenBank/DDBJ databases">
        <title>Genome assembly of Sandaracinus amylolyticus DSM 53668.</title>
        <authorList>
            <person name="Sharma G."/>
            <person name="Subramanian S."/>
        </authorList>
    </citation>
    <scope>NUCLEOTIDE SEQUENCE [LARGE SCALE GENOMIC DNA]</scope>
    <source>
        <strain evidence="13 14">DSM 53668</strain>
    </source>
</reference>
<comment type="pathway">
    <text evidence="3">Amino-acid biosynthesis; L-valine biosynthesis; L-valine from pyruvate: step 4/4.</text>
</comment>
<evidence type="ECO:0000256" key="8">
    <source>
        <dbReference type="ARBA" id="ARBA00048212"/>
    </source>
</evidence>
<evidence type="ECO:0000313" key="13">
    <source>
        <dbReference type="EMBL" id="AKF06890.1"/>
    </source>
</evidence>
<comment type="pathway">
    <text evidence="2">Amino-acid biosynthesis; L-isoleucine biosynthesis; L-isoleucine from 2-oxobutanoate: step 4/4.</text>
</comment>
<organism evidence="13 14">
    <name type="scientific">Sandaracinus amylolyticus</name>
    <dbReference type="NCBI Taxonomy" id="927083"/>
    <lineage>
        <taxon>Bacteria</taxon>
        <taxon>Pseudomonadati</taxon>
        <taxon>Myxococcota</taxon>
        <taxon>Polyangia</taxon>
        <taxon>Polyangiales</taxon>
        <taxon>Sandaracinaceae</taxon>
        <taxon>Sandaracinus</taxon>
    </lineage>
</organism>
<dbReference type="FunFam" id="3.20.10.10:FF:000002">
    <property type="entry name" value="D-alanine aminotransferase"/>
    <property type="match status" value="1"/>
</dbReference>
<name>A0A0F6W488_9BACT</name>
<evidence type="ECO:0000256" key="7">
    <source>
        <dbReference type="ARBA" id="ARBA00022898"/>
    </source>
</evidence>
<evidence type="ECO:0000313" key="14">
    <source>
        <dbReference type="Proteomes" id="UP000034883"/>
    </source>
</evidence>
<proteinExistence type="inferred from homology"/>